<organism evidence="2 5">
    <name type="scientific">Candidatus Segetimicrobium genomatis</name>
    <dbReference type="NCBI Taxonomy" id="2569760"/>
    <lineage>
        <taxon>Bacteria</taxon>
        <taxon>Bacillati</taxon>
        <taxon>Candidatus Sysuimicrobiota</taxon>
        <taxon>Candidatus Sysuimicrobiia</taxon>
        <taxon>Candidatus Sysuimicrobiales</taxon>
        <taxon>Candidatus Segetimicrobiaceae</taxon>
        <taxon>Candidatus Segetimicrobium</taxon>
    </lineage>
</organism>
<evidence type="ECO:0000313" key="2">
    <source>
        <dbReference type="EMBL" id="TMJ07994.1"/>
    </source>
</evidence>
<keyword evidence="1" id="KW-0472">Membrane</keyword>
<evidence type="ECO:0000313" key="5">
    <source>
        <dbReference type="Proteomes" id="UP000318661"/>
    </source>
</evidence>
<dbReference type="Proteomes" id="UP000315217">
    <property type="component" value="Unassembled WGS sequence"/>
</dbReference>
<evidence type="ECO:0000256" key="1">
    <source>
        <dbReference type="SAM" id="Phobius"/>
    </source>
</evidence>
<dbReference type="EMBL" id="VBAJ01000135">
    <property type="protein sequence ID" value="TMJ07994.1"/>
    <property type="molecule type" value="Genomic_DNA"/>
</dbReference>
<name>A0A537LIY4_9BACT</name>
<sequence>MTIGESMRPKPRSFRDGQAGFTLIELVVVVGLIGVVLAILVMGVRRASDAFSLRKAATTVISEVRRAQSSAVADGVDYMVEFALANPGRINTYRTKLLTETCPTGMLPIDSTGLYQLDSTSTLCRRAIVDPITFGVQPPCGLPSHKTCNPDWPSSVAINGGGTTFTACSPPANVANKCVTFKMLGYADAGGTVQLQSRSSVMANIAVTAATGRVSVGP</sequence>
<keyword evidence="1" id="KW-0812">Transmembrane</keyword>
<evidence type="ECO:0000313" key="4">
    <source>
        <dbReference type="Proteomes" id="UP000315217"/>
    </source>
</evidence>
<dbReference type="EMBL" id="VBAI01000110">
    <property type="protein sequence ID" value="TMJ10634.1"/>
    <property type="molecule type" value="Genomic_DNA"/>
</dbReference>
<keyword evidence="1" id="KW-1133">Transmembrane helix</keyword>
<dbReference type="PROSITE" id="PS00409">
    <property type="entry name" value="PROKAR_NTER_METHYL"/>
    <property type="match status" value="1"/>
</dbReference>
<dbReference type="AlphaFoldDB" id="A0A537LIY4"/>
<proteinExistence type="predicted"/>
<comment type="caution">
    <text evidence="2">The sequence shown here is derived from an EMBL/GenBank/DDBJ whole genome shotgun (WGS) entry which is preliminary data.</text>
</comment>
<evidence type="ECO:0000313" key="3">
    <source>
        <dbReference type="EMBL" id="TMJ10634.1"/>
    </source>
</evidence>
<gene>
    <name evidence="3" type="ORF">E6G98_07270</name>
    <name evidence="2" type="ORF">E6G99_05280</name>
</gene>
<dbReference type="Gene3D" id="3.30.700.10">
    <property type="entry name" value="Glycoprotein, Type 4 Pilin"/>
    <property type="match status" value="1"/>
</dbReference>
<dbReference type="Proteomes" id="UP000318661">
    <property type="component" value="Unassembled WGS sequence"/>
</dbReference>
<dbReference type="InterPro" id="IPR012902">
    <property type="entry name" value="N_methyl_site"/>
</dbReference>
<dbReference type="NCBIfam" id="TIGR02532">
    <property type="entry name" value="IV_pilin_GFxxxE"/>
    <property type="match status" value="1"/>
</dbReference>
<feature type="transmembrane region" description="Helical" evidence="1">
    <location>
        <begin position="20"/>
        <end position="44"/>
    </location>
</feature>
<protein>
    <submittedName>
        <fullName evidence="2">Prepilin-type N-terminal cleavage/methylation domain-containing protein</fullName>
    </submittedName>
</protein>
<dbReference type="SUPFAM" id="SSF54523">
    <property type="entry name" value="Pili subunits"/>
    <property type="match status" value="1"/>
</dbReference>
<dbReference type="Pfam" id="PF07963">
    <property type="entry name" value="N_methyl"/>
    <property type="match status" value="1"/>
</dbReference>
<reference evidence="4 5" key="1">
    <citation type="journal article" date="2019" name="Nat. Microbiol.">
        <title>Mediterranean grassland soil C-N compound turnover is dependent on rainfall and depth, and is mediated by genomically divergent microorganisms.</title>
        <authorList>
            <person name="Diamond S."/>
            <person name="Andeer P.F."/>
            <person name="Li Z."/>
            <person name="Crits-Christoph A."/>
            <person name="Burstein D."/>
            <person name="Anantharaman K."/>
            <person name="Lane K.R."/>
            <person name="Thomas B.C."/>
            <person name="Pan C."/>
            <person name="Northen T.R."/>
            <person name="Banfield J.F."/>
        </authorList>
    </citation>
    <scope>NUCLEOTIDE SEQUENCE [LARGE SCALE GENOMIC DNA]</scope>
    <source>
        <strain evidence="3">NP_1</strain>
        <strain evidence="2">NP_2</strain>
    </source>
</reference>
<dbReference type="InterPro" id="IPR045584">
    <property type="entry name" value="Pilin-like"/>
</dbReference>
<accession>A0A537LIY4</accession>